<dbReference type="Proteomes" id="UP001289066">
    <property type="component" value="Unassembled WGS sequence"/>
</dbReference>
<sequence length="66" mass="7804">MKRKLVSELREFIDEKVCIKGWIYKIRKLKFITFVIIRDRSGLVQCIVNNNEFDLSEISIESVVSI</sequence>
<dbReference type="Gene3D" id="2.40.50.140">
    <property type="entry name" value="Nucleic acid-binding proteins"/>
    <property type="match status" value="1"/>
</dbReference>
<evidence type="ECO:0000259" key="1">
    <source>
        <dbReference type="Pfam" id="PF01336"/>
    </source>
</evidence>
<feature type="domain" description="OB" evidence="1">
    <location>
        <begin position="17"/>
        <end position="65"/>
    </location>
</feature>
<evidence type="ECO:0000313" key="3">
    <source>
        <dbReference type="Proteomes" id="UP001289066"/>
    </source>
</evidence>
<proteinExistence type="predicted"/>
<protein>
    <submittedName>
        <fullName evidence="2">Aspartate--tRNA(Asn) ligase</fullName>
    </submittedName>
</protein>
<organism evidence="2 3">
    <name type="scientific">Clostridium perfringens</name>
    <dbReference type="NCBI Taxonomy" id="1502"/>
    <lineage>
        <taxon>Bacteria</taxon>
        <taxon>Bacillati</taxon>
        <taxon>Bacillota</taxon>
        <taxon>Clostridia</taxon>
        <taxon>Eubacteriales</taxon>
        <taxon>Clostridiaceae</taxon>
        <taxon>Clostridium</taxon>
    </lineage>
</organism>
<name>A0AAW9JCC3_CLOPF</name>
<dbReference type="GO" id="GO:0016874">
    <property type="term" value="F:ligase activity"/>
    <property type="evidence" value="ECO:0007669"/>
    <property type="project" value="UniProtKB-KW"/>
</dbReference>
<comment type="caution">
    <text evidence="2">The sequence shown here is derived from an EMBL/GenBank/DDBJ whole genome shotgun (WGS) entry which is preliminary data.</text>
</comment>
<dbReference type="RefSeq" id="WP_322413738.1">
    <property type="nucleotide sequence ID" value="NZ_WNVG01001674.1"/>
</dbReference>
<gene>
    <name evidence="2" type="ORF">GNF81_22560</name>
</gene>
<keyword evidence="2" id="KW-0436">Ligase</keyword>
<accession>A0AAW9JCC3</accession>
<dbReference type="EMBL" id="WNVG01001674">
    <property type="protein sequence ID" value="MDZ5035464.1"/>
    <property type="molecule type" value="Genomic_DNA"/>
</dbReference>
<dbReference type="Pfam" id="PF01336">
    <property type="entry name" value="tRNA_anti-codon"/>
    <property type="match status" value="1"/>
</dbReference>
<dbReference type="GO" id="GO:0003676">
    <property type="term" value="F:nucleic acid binding"/>
    <property type="evidence" value="ECO:0007669"/>
    <property type="project" value="InterPro"/>
</dbReference>
<reference evidence="2" key="1">
    <citation type="submission" date="2019-11" db="EMBL/GenBank/DDBJ databases">
        <title>Characterization of Clostridium perfringens isolates from swine manure treated agricultural soils.</title>
        <authorList>
            <person name="Wushke S.T."/>
        </authorList>
    </citation>
    <scope>NUCLEOTIDE SEQUENCE</scope>
    <source>
        <strain evidence="2">X15</strain>
    </source>
</reference>
<dbReference type="AlphaFoldDB" id="A0AAW9JCC3"/>
<dbReference type="SUPFAM" id="SSF50249">
    <property type="entry name" value="Nucleic acid-binding proteins"/>
    <property type="match status" value="1"/>
</dbReference>
<dbReference type="InterPro" id="IPR012340">
    <property type="entry name" value="NA-bd_OB-fold"/>
</dbReference>
<dbReference type="InterPro" id="IPR004365">
    <property type="entry name" value="NA-bd_OB_tRNA"/>
</dbReference>
<feature type="non-terminal residue" evidence="2">
    <location>
        <position position="66"/>
    </location>
</feature>
<evidence type="ECO:0000313" key="2">
    <source>
        <dbReference type="EMBL" id="MDZ5035464.1"/>
    </source>
</evidence>